<gene>
    <name evidence="3" type="ORF">DMI76_05485</name>
</gene>
<dbReference type="Gene3D" id="1.10.1660.10">
    <property type="match status" value="1"/>
</dbReference>
<dbReference type="SMART" id="SM00422">
    <property type="entry name" value="HTH_MERR"/>
    <property type="match status" value="1"/>
</dbReference>
<dbReference type="PANTHER" id="PTHR30204">
    <property type="entry name" value="REDOX-CYCLING DRUG-SENSING TRANSCRIPTIONAL ACTIVATOR SOXR"/>
    <property type="match status" value="1"/>
</dbReference>
<dbReference type="AlphaFoldDB" id="A0AAE6W1X8"/>
<dbReference type="Proteomes" id="UP000642553">
    <property type="component" value="Chromosome"/>
</dbReference>
<accession>A0AAE6W1X8</accession>
<organism evidence="3 4">
    <name type="scientific">Akkermansia massiliensis</name>
    <dbReference type="NCBI Taxonomy" id="2927224"/>
    <lineage>
        <taxon>Bacteria</taxon>
        <taxon>Pseudomonadati</taxon>
        <taxon>Verrucomicrobiota</taxon>
        <taxon>Verrucomicrobiia</taxon>
        <taxon>Verrucomicrobiales</taxon>
        <taxon>Akkermansiaceae</taxon>
        <taxon>Akkermansia</taxon>
    </lineage>
</organism>
<dbReference type="PANTHER" id="PTHR30204:SF97">
    <property type="entry name" value="MERR FAMILY REGULATORY PROTEIN"/>
    <property type="match status" value="1"/>
</dbReference>
<dbReference type="InterPro" id="IPR000551">
    <property type="entry name" value="MerR-type_HTH_dom"/>
</dbReference>
<protein>
    <submittedName>
        <fullName evidence="3">MerR family DNA-binding transcriptional regulator</fullName>
    </submittedName>
</protein>
<dbReference type="PROSITE" id="PS50937">
    <property type="entry name" value="HTH_MERR_2"/>
    <property type="match status" value="1"/>
</dbReference>
<dbReference type="GO" id="GO:0003677">
    <property type="term" value="F:DNA binding"/>
    <property type="evidence" value="ECO:0007669"/>
    <property type="project" value="UniProtKB-KW"/>
</dbReference>
<proteinExistence type="predicted"/>
<evidence type="ECO:0000313" key="4">
    <source>
        <dbReference type="Proteomes" id="UP000642553"/>
    </source>
</evidence>
<evidence type="ECO:0000259" key="2">
    <source>
        <dbReference type="PROSITE" id="PS50937"/>
    </source>
</evidence>
<keyword evidence="1 3" id="KW-0238">DNA-binding</keyword>
<dbReference type="Pfam" id="PF13411">
    <property type="entry name" value="MerR_1"/>
    <property type="match status" value="1"/>
</dbReference>
<dbReference type="InterPro" id="IPR009061">
    <property type="entry name" value="DNA-bd_dom_put_sf"/>
</dbReference>
<feature type="domain" description="HTH merR-type" evidence="2">
    <location>
        <begin position="43"/>
        <end position="113"/>
    </location>
</feature>
<reference evidence="3" key="1">
    <citation type="submission" date="2018-05" db="EMBL/GenBank/DDBJ databases">
        <title>Complete genome sequnece of Akkermansia muciniphila EB-AMDK-40.</title>
        <authorList>
            <person name="Nam Y.-D."/>
            <person name="Chung W.-H."/>
            <person name="Park Y.S."/>
            <person name="Kang J."/>
        </authorList>
    </citation>
    <scope>NUCLEOTIDE SEQUENCE</scope>
    <source>
        <strain evidence="3">EB-AMDK-40</strain>
    </source>
</reference>
<dbReference type="InterPro" id="IPR047057">
    <property type="entry name" value="MerR_fam"/>
</dbReference>
<dbReference type="PROSITE" id="PS00552">
    <property type="entry name" value="HTH_MERR_1"/>
    <property type="match status" value="1"/>
</dbReference>
<sequence>MTRRFRLQEDFSCMQQPFPPGAPPAGKNQFPRQPQYRMDKQNLLTIGNLSKQTGVHIKSLRYYEQLGILRPAHTDPDTGYRYYTLSQIPVVDAIRACTFLDIPLKEFTSFLTEDQQRIHYKKLISHGTMLAHQKIRDIQEKLHLLEKFQKQMDRMEGLRRHEGQTVHALPEKYCWTAPYAGKQHSTDYNVLITNMFDDINRNELRLGAEAGLLSFHRSSGTERFLYVEVEATKRDARQLKEVVRLPAASFLCSIRKESDIGKAPLVFPELFAQEYDKIIMETELFSGDYDVVHPKFELRCSLPPEGK</sequence>
<dbReference type="SUPFAM" id="SSF46955">
    <property type="entry name" value="Putative DNA-binding domain"/>
    <property type="match status" value="1"/>
</dbReference>
<dbReference type="EMBL" id="CP029701">
    <property type="protein sequence ID" value="QHV62849.1"/>
    <property type="molecule type" value="Genomic_DNA"/>
</dbReference>
<evidence type="ECO:0000256" key="1">
    <source>
        <dbReference type="ARBA" id="ARBA00023125"/>
    </source>
</evidence>
<name>A0AAE6W1X8_9BACT</name>
<evidence type="ECO:0000313" key="3">
    <source>
        <dbReference type="EMBL" id="QHV62849.1"/>
    </source>
</evidence>
<dbReference type="GO" id="GO:0003700">
    <property type="term" value="F:DNA-binding transcription factor activity"/>
    <property type="evidence" value="ECO:0007669"/>
    <property type="project" value="InterPro"/>
</dbReference>